<dbReference type="InterPro" id="IPR021321">
    <property type="entry name" value="DUF2922"/>
</dbReference>
<protein>
    <submittedName>
        <fullName evidence="1">DUF2922 domain-containing protein</fullName>
    </submittedName>
</protein>
<dbReference type="EMBL" id="JBHUGI010000013">
    <property type="protein sequence ID" value="MFD1927590.1"/>
    <property type="molecule type" value="Genomic_DNA"/>
</dbReference>
<name>A0ABW4SDY6_9BACL</name>
<proteinExistence type="predicted"/>
<reference evidence="2" key="1">
    <citation type="journal article" date="2019" name="Int. J. Syst. Evol. Microbiol.">
        <title>The Global Catalogue of Microorganisms (GCM) 10K type strain sequencing project: providing services to taxonomists for standard genome sequencing and annotation.</title>
        <authorList>
            <consortium name="The Broad Institute Genomics Platform"/>
            <consortium name="The Broad Institute Genome Sequencing Center for Infectious Disease"/>
            <person name="Wu L."/>
            <person name="Ma J."/>
        </authorList>
    </citation>
    <scope>NUCLEOTIDE SEQUENCE [LARGE SCALE GENOMIC DNA]</scope>
    <source>
        <strain evidence="2">CGMCC 4.7177</strain>
    </source>
</reference>
<gene>
    <name evidence="1" type="ORF">ACFSFY_05860</name>
</gene>
<accession>A0ABW4SDY6</accession>
<dbReference type="RefSeq" id="WP_381536251.1">
    <property type="nucleotide sequence ID" value="NZ_JBHUGI010000013.1"/>
</dbReference>
<dbReference type="Pfam" id="PF11148">
    <property type="entry name" value="DUF2922"/>
    <property type="match status" value="1"/>
</dbReference>
<comment type="caution">
    <text evidence="1">The sequence shown here is derived from an EMBL/GenBank/DDBJ whole genome shotgun (WGS) entry which is preliminary data.</text>
</comment>
<dbReference type="Proteomes" id="UP001597218">
    <property type="component" value="Unassembled WGS sequence"/>
</dbReference>
<sequence>MAKTLQLNFNTASGKKVTLTVDEPRADLTPQSVAAAMQEIITSDVFEVDGATLASVAGARIIERTITELV</sequence>
<organism evidence="1 2">
    <name type="scientific">Sporosarcina siberiensis</name>
    <dbReference type="NCBI Taxonomy" id="1365606"/>
    <lineage>
        <taxon>Bacteria</taxon>
        <taxon>Bacillati</taxon>
        <taxon>Bacillota</taxon>
        <taxon>Bacilli</taxon>
        <taxon>Bacillales</taxon>
        <taxon>Caryophanaceae</taxon>
        <taxon>Sporosarcina</taxon>
    </lineage>
</organism>
<evidence type="ECO:0000313" key="1">
    <source>
        <dbReference type="EMBL" id="MFD1927590.1"/>
    </source>
</evidence>
<keyword evidence="2" id="KW-1185">Reference proteome</keyword>
<evidence type="ECO:0000313" key="2">
    <source>
        <dbReference type="Proteomes" id="UP001597218"/>
    </source>
</evidence>